<dbReference type="PRINTS" id="PR00111">
    <property type="entry name" value="ABHYDROLASE"/>
</dbReference>
<dbReference type="PANTHER" id="PTHR43194:SF2">
    <property type="entry name" value="PEROXISOMAL MEMBRANE PROTEIN LPX1"/>
    <property type="match status" value="1"/>
</dbReference>
<dbReference type="PANTHER" id="PTHR43194">
    <property type="entry name" value="HYDROLASE ALPHA/BETA FOLD FAMILY"/>
    <property type="match status" value="1"/>
</dbReference>
<dbReference type="STRING" id="84029.CROST_45680"/>
<dbReference type="KEGG" id="crw:CROST_037050"/>
<dbReference type="Gene3D" id="3.40.50.1820">
    <property type="entry name" value="alpha/beta hydrolase"/>
    <property type="match status" value="1"/>
</dbReference>
<name>A0A1S8M7P3_9CLOT</name>
<accession>A0A1S8M7P3</accession>
<dbReference type="InterPro" id="IPR050228">
    <property type="entry name" value="Carboxylesterase_BioH"/>
</dbReference>
<dbReference type="RefSeq" id="WP_207651325.1">
    <property type="nucleotide sequence ID" value="NZ_CP096983.1"/>
</dbReference>
<protein>
    <submittedName>
        <fullName evidence="1">2-succinyl-6-hydroxy-2, 4-cyclohexadiene-1-carboxylate synthase</fullName>
        <ecNumber evidence="1">4.2.99.20</ecNumber>
    </submittedName>
</protein>
<dbReference type="InterPro" id="IPR022742">
    <property type="entry name" value="Hydrolase_4"/>
</dbReference>
<sequence>MVKIKLEILKKLPEKSSNLPTLLFVHGASHGMWCWQENFIPYFSSKNFPVYALDLRGHGKSEGFNDIDSFSLSQYADDVMEVMNQLDENVILIGHSMGGAVVQKILSLHPKNVKAAVLLSSVPHSGMFKDLIKLLFTQFKNVRQAKKSFSCENVRFPFEVYVDDNIPSEKLKLYSSLIQLESKKASLEIFTSIVPKNLNVHIPMLIVGSKYDKIVSAKSVALTAKFYKTKPIILNNLSHDMMLDSNWKIVADIIYDFCAALPRKKYVCEYAKTSV</sequence>
<dbReference type="EC" id="4.2.99.20" evidence="1"/>
<dbReference type="Proteomes" id="UP000190951">
    <property type="component" value="Chromosome"/>
</dbReference>
<dbReference type="EMBL" id="CP096983">
    <property type="protein sequence ID" value="URZ12959.1"/>
    <property type="molecule type" value="Genomic_DNA"/>
</dbReference>
<evidence type="ECO:0000313" key="2">
    <source>
        <dbReference type="Proteomes" id="UP000190951"/>
    </source>
</evidence>
<gene>
    <name evidence="1" type="primary">menH_3</name>
    <name evidence="1" type="ORF">CROST_037050</name>
</gene>
<reference evidence="1 2" key="1">
    <citation type="submission" date="2022-04" db="EMBL/GenBank/DDBJ databases">
        <title>Genome sequence of C. roseum typestrain.</title>
        <authorList>
            <person name="Poehlein A."/>
            <person name="Schoch T."/>
            <person name="Duerre P."/>
            <person name="Daniel R."/>
        </authorList>
    </citation>
    <scope>NUCLEOTIDE SEQUENCE [LARGE SCALE GENOMIC DNA]</scope>
    <source>
        <strain evidence="1 2">DSM 7320</strain>
    </source>
</reference>
<evidence type="ECO:0000313" key="1">
    <source>
        <dbReference type="EMBL" id="URZ12959.1"/>
    </source>
</evidence>
<dbReference type="InterPro" id="IPR000073">
    <property type="entry name" value="AB_hydrolase_1"/>
</dbReference>
<dbReference type="AlphaFoldDB" id="A0A1S8M7P3"/>
<dbReference type="GO" id="GO:0070205">
    <property type="term" value="F:2-succinyl-6-hydroxy-2,4-cyclohexadiene-1-carboxylate synthase activity"/>
    <property type="evidence" value="ECO:0007669"/>
    <property type="project" value="UniProtKB-EC"/>
</dbReference>
<dbReference type="InterPro" id="IPR029058">
    <property type="entry name" value="AB_hydrolase_fold"/>
</dbReference>
<organism evidence="1 2">
    <name type="scientific">Clostridium felsineum</name>
    <dbReference type="NCBI Taxonomy" id="36839"/>
    <lineage>
        <taxon>Bacteria</taxon>
        <taxon>Bacillati</taxon>
        <taxon>Bacillota</taxon>
        <taxon>Clostridia</taxon>
        <taxon>Eubacteriales</taxon>
        <taxon>Clostridiaceae</taxon>
        <taxon>Clostridium</taxon>
    </lineage>
</organism>
<dbReference type="SUPFAM" id="SSF53474">
    <property type="entry name" value="alpha/beta-Hydrolases"/>
    <property type="match status" value="1"/>
</dbReference>
<keyword evidence="2" id="KW-1185">Reference proteome</keyword>
<keyword evidence="1" id="KW-0456">Lyase</keyword>
<proteinExistence type="predicted"/>
<dbReference type="Pfam" id="PF12146">
    <property type="entry name" value="Hydrolase_4"/>
    <property type="match status" value="1"/>
</dbReference>